<dbReference type="InterPro" id="IPR013083">
    <property type="entry name" value="Znf_RING/FYVE/PHD"/>
</dbReference>
<sequence length="199" mass="22136">MTCRRCGQVVCDRCSTHRANMARSQIVQDPSIPNWQQAQLATQPQRICDKCYTEMRPPTGSRSATAPPTQPQRIAGHGNGHIRRSTSSQSIMSECPVCGKRLSEVSLDKDVQEEHVQTCLNVGSPSVATVRYVSYKLPEQSPLIGQECLICFEEFEPGKSSGNTIARLTCLCSYHRPCIREWLEKGKGCPLHYQISIGL</sequence>
<evidence type="ECO:0000313" key="21">
    <source>
        <dbReference type="EMBL" id="KAG2176216.1"/>
    </source>
</evidence>
<evidence type="ECO:0000256" key="12">
    <source>
        <dbReference type="ARBA" id="ARBA00022786"/>
    </source>
</evidence>
<keyword evidence="16" id="KW-0449">Lipoprotein</keyword>
<dbReference type="SMART" id="SM00184">
    <property type="entry name" value="RING"/>
    <property type="match status" value="1"/>
</dbReference>
<evidence type="ECO:0000259" key="19">
    <source>
        <dbReference type="PROSITE" id="PS50089"/>
    </source>
</evidence>
<proteinExistence type="predicted"/>
<feature type="domain" description="FYVE-type" evidence="20">
    <location>
        <begin position="1"/>
        <end position="56"/>
    </location>
</feature>
<evidence type="ECO:0000256" key="18">
    <source>
        <dbReference type="SAM" id="MobiDB-lite"/>
    </source>
</evidence>
<dbReference type="SUPFAM" id="SSF57850">
    <property type="entry name" value="RING/U-box"/>
    <property type="match status" value="1"/>
</dbReference>
<dbReference type="CDD" id="cd16489">
    <property type="entry name" value="mRING-CH-C4HC2H_ZNRF"/>
    <property type="match status" value="1"/>
</dbReference>
<keyword evidence="10" id="KW-0967">Endosome</keyword>
<feature type="region of interest" description="Disordered" evidence="18">
    <location>
        <begin position="56"/>
        <end position="88"/>
    </location>
</feature>
<dbReference type="GO" id="GO:0070936">
    <property type="term" value="P:protein K48-linked ubiquitination"/>
    <property type="evidence" value="ECO:0007669"/>
    <property type="project" value="TreeGrafter"/>
</dbReference>
<evidence type="ECO:0000256" key="17">
    <source>
        <dbReference type="PROSITE-ProRule" id="PRU00175"/>
    </source>
</evidence>
<keyword evidence="7" id="KW-0808">Transferase</keyword>
<evidence type="ECO:0000256" key="8">
    <source>
        <dbReference type="ARBA" id="ARBA00022707"/>
    </source>
</evidence>
<evidence type="ECO:0000256" key="13">
    <source>
        <dbReference type="ARBA" id="ARBA00022833"/>
    </source>
</evidence>
<dbReference type="OrthoDB" id="10057496at2759"/>
<comment type="pathway">
    <text evidence="5">Protein modification; protein ubiquitination.</text>
</comment>
<evidence type="ECO:0000256" key="3">
    <source>
        <dbReference type="ARBA" id="ARBA00004177"/>
    </source>
</evidence>
<dbReference type="GO" id="GO:0016020">
    <property type="term" value="C:membrane"/>
    <property type="evidence" value="ECO:0007669"/>
    <property type="project" value="UniProtKB-SubCell"/>
</dbReference>
<keyword evidence="22" id="KW-1185">Reference proteome</keyword>
<protein>
    <recommendedName>
        <fullName evidence="6">RING-type E3 ubiquitin transferase</fullName>
        <ecNumber evidence="6">2.3.2.27</ecNumber>
    </recommendedName>
</protein>
<evidence type="ECO:0000313" key="22">
    <source>
        <dbReference type="Proteomes" id="UP000654370"/>
    </source>
</evidence>
<dbReference type="Pfam" id="PF01363">
    <property type="entry name" value="FYVE"/>
    <property type="match status" value="1"/>
</dbReference>
<keyword evidence="8" id="KW-0519">Myristate</keyword>
<dbReference type="EMBL" id="JAEPQZ010000010">
    <property type="protein sequence ID" value="KAG2176216.1"/>
    <property type="molecule type" value="Genomic_DNA"/>
</dbReference>
<evidence type="ECO:0000256" key="7">
    <source>
        <dbReference type="ARBA" id="ARBA00022679"/>
    </source>
</evidence>
<feature type="domain" description="RING-type" evidence="19">
    <location>
        <begin position="148"/>
        <end position="192"/>
    </location>
</feature>
<keyword evidence="13" id="KW-0862">Zinc</keyword>
<dbReference type="GO" id="GO:0061630">
    <property type="term" value="F:ubiquitin protein ligase activity"/>
    <property type="evidence" value="ECO:0007669"/>
    <property type="project" value="UniProtKB-EC"/>
</dbReference>
<keyword evidence="12" id="KW-0833">Ubl conjugation pathway</keyword>
<evidence type="ECO:0000256" key="11">
    <source>
        <dbReference type="ARBA" id="ARBA00022771"/>
    </source>
</evidence>
<dbReference type="PANTHER" id="PTHR46661">
    <property type="entry name" value="E3 UBIQUITIN-PROTEIN LIGASE ZNRF1-LIKE PROTEIN"/>
    <property type="match status" value="1"/>
</dbReference>
<reference evidence="21" key="1">
    <citation type="submission" date="2020-12" db="EMBL/GenBank/DDBJ databases">
        <title>Metabolic potential, ecology and presence of endohyphal bacteria is reflected in genomic diversity of Mucoromycotina.</title>
        <authorList>
            <person name="Muszewska A."/>
            <person name="Okrasinska A."/>
            <person name="Steczkiewicz K."/>
            <person name="Drgas O."/>
            <person name="Orlowska M."/>
            <person name="Perlinska-Lenart U."/>
            <person name="Aleksandrzak-Piekarczyk T."/>
            <person name="Szatraj K."/>
            <person name="Zielenkiewicz U."/>
            <person name="Pilsyk S."/>
            <person name="Malc E."/>
            <person name="Mieczkowski P."/>
            <person name="Kruszewska J.S."/>
            <person name="Biernat P."/>
            <person name="Pawlowska J."/>
        </authorList>
    </citation>
    <scope>NUCLEOTIDE SEQUENCE</scope>
    <source>
        <strain evidence="21">WA0000067209</strain>
    </source>
</reference>
<evidence type="ECO:0000256" key="16">
    <source>
        <dbReference type="ARBA" id="ARBA00023288"/>
    </source>
</evidence>
<evidence type="ECO:0000256" key="2">
    <source>
        <dbReference type="ARBA" id="ARBA00004170"/>
    </source>
</evidence>
<evidence type="ECO:0000256" key="1">
    <source>
        <dbReference type="ARBA" id="ARBA00000900"/>
    </source>
</evidence>
<dbReference type="InterPro" id="IPR017455">
    <property type="entry name" value="Znf_FYVE-rel"/>
</dbReference>
<gene>
    <name evidence="21" type="ORF">INT43_005450</name>
</gene>
<dbReference type="GO" id="GO:0043161">
    <property type="term" value="P:proteasome-mediated ubiquitin-dependent protein catabolic process"/>
    <property type="evidence" value="ECO:0007669"/>
    <property type="project" value="TreeGrafter"/>
</dbReference>
<dbReference type="AlphaFoldDB" id="A0A8H7PLP9"/>
<dbReference type="PROSITE" id="PS50089">
    <property type="entry name" value="ZF_RING_2"/>
    <property type="match status" value="1"/>
</dbReference>
<organism evidence="21 22">
    <name type="scientific">Mortierella isabellina</name>
    <name type="common">Filamentous fungus</name>
    <name type="synonym">Umbelopsis isabellina</name>
    <dbReference type="NCBI Taxonomy" id="91625"/>
    <lineage>
        <taxon>Eukaryota</taxon>
        <taxon>Fungi</taxon>
        <taxon>Fungi incertae sedis</taxon>
        <taxon>Mucoromycota</taxon>
        <taxon>Mucoromycotina</taxon>
        <taxon>Umbelopsidomycetes</taxon>
        <taxon>Umbelopsidales</taxon>
        <taxon>Umbelopsidaceae</taxon>
        <taxon>Umbelopsis</taxon>
    </lineage>
</organism>
<keyword evidence="14" id="KW-0472">Membrane</keyword>
<evidence type="ECO:0000256" key="14">
    <source>
        <dbReference type="ARBA" id="ARBA00023136"/>
    </source>
</evidence>
<evidence type="ECO:0000256" key="5">
    <source>
        <dbReference type="ARBA" id="ARBA00004906"/>
    </source>
</evidence>
<accession>A0A8H7PLP9</accession>
<dbReference type="InterPro" id="IPR011011">
    <property type="entry name" value="Znf_FYVE_PHD"/>
</dbReference>
<evidence type="ECO:0000256" key="15">
    <source>
        <dbReference type="ARBA" id="ARBA00023228"/>
    </source>
</evidence>
<evidence type="ECO:0000256" key="4">
    <source>
        <dbReference type="ARBA" id="ARBA00004371"/>
    </source>
</evidence>
<dbReference type="InterPro" id="IPR001841">
    <property type="entry name" value="Znf_RING"/>
</dbReference>
<dbReference type="SUPFAM" id="SSF57903">
    <property type="entry name" value="FYVE/PHD zinc finger"/>
    <property type="match status" value="1"/>
</dbReference>
<keyword evidence="9" id="KW-0479">Metal-binding</keyword>
<dbReference type="Gene3D" id="3.30.40.10">
    <property type="entry name" value="Zinc/RING finger domain, C3HC4 (zinc finger)"/>
    <property type="match status" value="2"/>
</dbReference>
<evidence type="ECO:0000256" key="6">
    <source>
        <dbReference type="ARBA" id="ARBA00012483"/>
    </source>
</evidence>
<dbReference type="InterPro" id="IPR051878">
    <property type="entry name" value="ZNRF_ubiq-protein_ligase"/>
</dbReference>
<dbReference type="GO" id="GO:0005768">
    <property type="term" value="C:endosome"/>
    <property type="evidence" value="ECO:0007669"/>
    <property type="project" value="UniProtKB-SubCell"/>
</dbReference>
<evidence type="ECO:0000259" key="20">
    <source>
        <dbReference type="PROSITE" id="PS50178"/>
    </source>
</evidence>
<comment type="caution">
    <text evidence="21">The sequence shown here is derived from an EMBL/GenBank/DDBJ whole genome shotgun (WGS) entry which is preliminary data.</text>
</comment>
<dbReference type="GO" id="GO:0008270">
    <property type="term" value="F:zinc ion binding"/>
    <property type="evidence" value="ECO:0007669"/>
    <property type="project" value="UniProtKB-KW"/>
</dbReference>
<dbReference type="InterPro" id="IPR000306">
    <property type="entry name" value="Znf_FYVE"/>
</dbReference>
<dbReference type="EC" id="2.3.2.27" evidence="6"/>
<dbReference type="Pfam" id="PF13639">
    <property type="entry name" value="zf-RING_2"/>
    <property type="match status" value="1"/>
</dbReference>
<comment type="catalytic activity">
    <reaction evidence="1">
        <text>S-ubiquitinyl-[E2 ubiquitin-conjugating enzyme]-L-cysteine + [acceptor protein]-L-lysine = [E2 ubiquitin-conjugating enzyme]-L-cysteine + N(6)-ubiquitinyl-[acceptor protein]-L-lysine.</text>
        <dbReference type="EC" id="2.3.2.27"/>
    </reaction>
</comment>
<name>A0A8H7PLP9_MORIS</name>
<keyword evidence="11 17" id="KW-0863">Zinc-finger</keyword>
<dbReference type="Proteomes" id="UP000654370">
    <property type="component" value="Unassembled WGS sequence"/>
</dbReference>
<keyword evidence="15" id="KW-0458">Lysosome</keyword>
<evidence type="ECO:0000256" key="10">
    <source>
        <dbReference type="ARBA" id="ARBA00022753"/>
    </source>
</evidence>
<dbReference type="PANTHER" id="PTHR46661:SF4">
    <property type="entry name" value="RING-TYPE DOMAIN-CONTAINING PROTEIN"/>
    <property type="match status" value="1"/>
</dbReference>
<dbReference type="PROSITE" id="PS50178">
    <property type="entry name" value="ZF_FYVE"/>
    <property type="match status" value="1"/>
</dbReference>
<evidence type="ECO:0000256" key="9">
    <source>
        <dbReference type="ARBA" id="ARBA00022723"/>
    </source>
</evidence>
<comment type="subcellular location">
    <subcellularLocation>
        <location evidence="3">Endosome</location>
    </subcellularLocation>
    <subcellularLocation>
        <location evidence="4">Lysosome</location>
    </subcellularLocation>
    <subcellularLocation>
        <location evidence="2">Membrane</location>
        <topology evidence="2">Peripheral membrane protein</topology>
    </subcellularLocation>
</comment>